<protein>
    <recommendedName>
        <fullName evidence="4">PA14 domain-containing protein</fullName>
    </recommendedName>
</protein>
<proteinExistence type="predicted"/>
<reference evidence="2 3" key="1">
    <citation type="submission" date="2024-01" db="EMBL/GenBank/DDBJ databases">
        <title>A draft genome for the cacao thread blight pathogen Marasmiellus scandens.</title>
        <authorList>
            <person name="Baruah I.K."/>
            <person name="Leung J."/>
            <person name="Bukari Y."/>
            <person name="Amoako-Attah I."/>
            <person name="Meinhardt L.W."/>
            <person name="Bailey B.A."/>
            <person name="Cohen S.P."/>
        </authorList>
    </citation>
    <scope>NUCLEOTIDE SEQUENCE [LARGE SCALE GENOMIC DNA]</scope>
    <source>
        <strain evidence="2 3">GH-19</strain>
    </source>
</reference>
<evidence type="ECO:0008006" key="4">
    <source>
        <dbReference type="Google" id="ProtNLM"/>
    </source>
</evidence>
<organism evidence="2 3">
    <name type="scientific">Marasmiellus scandens</name>
    <dbReference type="NCBI Taxonomy" id="2682957"/>
    <lineage>
        <taxon>Eukaryota</taxon>
        <taxon>Fungi</taxon>
        <taxon>Dikarya</taxon>
        <taxon>Basidiomycota</taxon>
        <taxon>Agaricomycotina</taxon>
        <taxon>Agaricomycetes</taxon>
        <taxon>Agaricomycetidae</taxon>
        <taxon>Agaricales</taxon>
        <taxon>Marasmiineae</taxon>
        <taxon>Omphalotaceae</taxon>
        <taxon>Marasmiellus</taxon>
    </lineage>
</organism>
<name>A0ABR1JGZ7_9AGAR</name>
<evidence type="ECO:0000313" key="3">
    <source>
        <dbReference type="Proteomes" id="UP001498398"/>
    </source>
</evidence>
<gene>
    <name evidence="2" type="ORF">VKT23_008629</name>
</gene>
<keyword evidence="1" id="KW-0732">Signal</keyword>
<accession>A0ABR1JGZ7</accession>
<evidence type="ECO:0000256" key="1">
    <source>
        <dbReference type="SAM" id="SignalP"/>
    </source>
</evidence>
<dbReference type="Proteomes" id="UP001498398">
    <property type="component" value="Unassembled WGS sequence"/>
</dbReference>
<sequence length="219" mass="23606">MLKFLRVYFTCFTLLHAGVLLTAAAASDGSMSLLPRQINPTNLNFANSQWIWTNEVPANSSTPVTAPVGTRAFRKTFSPPQGKIPFNFFIAVATDNNGTLFVNGKQITVSPDWLHPQTFCVSNFNPTINVIALNVTNQPGNTGPNANPAGLLVAARVLYLDGTTTDIVSDASWRFSLTVPPGFESLTFDDSPWSTATTEGKVPISPWGNVTILNNATIC</sequence>
<feature type="signal peptide" evidence="1">
    <location>
        <begin position="1"/>
        <end position="26"/>
    </location>
</feature>
<dbReference type="InterPro" id="IPR008979">
    <property type="entry name" value="Galactose-bd-like_sf"/>
</dbReference>
<dbReference type="EMBL" id="JBANRG010000013">
    <property type="protein sequence ID" value="KAK7461451.1"/>
    <property type="molecule type" value="Genomic_DNA"/>
</dbReference>
<feature type="chain" id="PRO_5046734145" description="PA14 domain-containing protein" evidence="1">
    <location>
        <begin position="27"/>
        <end position="219"/>
    </location>
</feature>
<evidence type="ECO:0000313" key="2">
    <source>
        <dbReference type="EMBL" id="KAK7461451.1"/>
    </source>
</evidence>
<keyword evidence="3" id="KW-1185">Reference proteome</keyword>
<dbReference type="SUPFAM" id="SSF49785">
    <property type="entry name" value="Galactose-binding domain-like"/>
    <property type="match status" value="1"/>
</dbReference>
<comment type="caution">
    <text evidence="2">The sequence shown here is derived from an EMBL/GenBank/DDBJ whole genome shotgun (WGS) entry which is preliminary data.</text>
</comment>
<dbReference type="Gene3D" id="2.60.120.260">
    <property type="entry name" value="Galactose-binding domain-like"/>
    <property type="match status" value="1"/>
</dbReference>